<accession>A0A5N6TT50</accession>
<feature type="disulfide bond" evidence="11">
    <location>
        <begin position="177"/>
        <end position="184"/>
    </location>
</feature>
<dbReference type="PROSITE" id="PS00155">
    <property type="entry name" value="CUTINASE_1"/>
    <property type="match status" value="1"/>
</dbReference>
<dbReference type="PROSITE" id="PS00931">
    <property type="entry name" value="CUTINASE_2"/>
    <property type="match status" value="1"/>
</dbReference>
<keyword evidence="6 12" id="KW-0732">Signal</keyword>
<dbReference type="InterPro" id="IPR043580">
    <property type="entry name" value="CUTINASE_1"/>
</dbReference>
<comment type="similarity">
    <text evidence="2 12">Belongs to the cutinase family.</text>
</comment>
<keyword evidence="7 12" id="KW-0378">Hydrolase</keyword>
<protein>
    <recommendedName>
        <fullName evidence="3 12">Cutinase</fullName>
        <ecNumber evidence="3 12">3.1.1.74</ecNumber>
    </recommendedName>
</protein>
<evidence type="ECO:0000256" key="10">
    <source>
        <dbReference type="PIRSR" id="PIRSR611150-1"/>
    </source>
</evidence>
<dbReference type="EMBL" id="ML742130">
    <property type="protein sequence ID" value="KAE8149231.1"/>
    <property type="molecule type" value="Genomic_DNA"/>
</dbReference>
<evidence type="ECO:0000256" key="7">
    <source>
        <dbReference type="ARBA" id="ARBA00022801"/>
    </source>
</evidence>
<dbReference type="Pfam" id="PF01083">
    <property type="entry name" value="Cutinase"/>
    <property type="match status" value="1"/>
</dbReference>
<evidence type="ECO:0000256" key="13">
    <source>
        <dbReference type="SAM" id="MobiDB-lite"/>
    </source>
</evidence>
<feature type="active site" description="Nucleophile" evidence="10">
    <location>
        <position position="126"/>
    </location>
</feature>
<dbReference type="SUPFAM" id="SSF53474">
    <property type="entry name" value="alpha/beta-Hydrolases"/>
    <property type="match status" value="1"/>
</dbReference>
<dbReference type="AlphaFoldDB" id="A0A5N6TT50"/>
<sequence>MNLRALTLALAATAAAGPVGLQERQFSSGDELRSGSCKPITFIFARASTEPGLLGISTGPAVCNDLKKAKAGQVACQGVGPKYTADLMSNALPGNTSPAAIEEAEGLFKQAVEKCPDTQIVAGGYSQGTAVMDDSIKKLPDNVKDKIKGVVLFGYTRNAQEHGQIQDFPKDKVKIYCAMGDMVCDGTLIVGPAHFTYVANTGEASQFLLSKLGSSSSSSSSSSGDSSSTSSGGSSESSGSSSSGSSGLGGLGGLGSLFGGN</sequence>
<dbReference type="FunFam" id="3.40.50.1820:FF:000235">
    <property type="entry name" value="Cutinase 1"/>
    <property type="match status" value="1"/>
</dbReference>
<dbReference type="EC" id="3.1.1.74" evidence="3 12"/>
<dbReference type="GO" id="GO:0016052">
    <property type="term" value="P:carbohydrate catabolic process"/>
    <property type="evidence" value="ECO:0007669"/>
    <property type="project" value="TreeGrafter"/>
</dbReference>
<evidence type="ECO:0000256" key="2">
    <source>
        <dbReference type="ARBA" id="ARBA00007534"/>
    </source>
</evidence>
<dbReference type="OrthoDB" id="3225429at2759"/>
<feature type="compositionally biased region" description="Low complexity" evidence="13">
    <location>
        <begin position="214"/>
        <end position="245"/>
    </location>
</feature>
<name>A0A5N6TT50_ASPAV</name>
<evidence type="ECO:0000256" key="5">
    <source>
        <dbReference type="ARBA" id="ARBA00022525"/>
    </source>
</evidence>
<dbReference type="GO" id="GO:0050525">
    <property type="term" value="F:cutinase activity"/>
    <property type="evidence" value="ECO:0007669"/>
    <property type="project" value="UniProtKB-UniRule"/>
</dbReference>
<dbReference type="InterPro" id="IPR011150">
    <property type="entry name" value="Cutinase_monf"/>
</dbReference>
<dbReference type="InterPro" id="IPR000675">
    <property type="entry name" value="Cutinase/axe"/>
</dbReference>
<evidence type="ECO:0000313" key="14">
    <source>
        <dbReference type="EMBL" id="KAE8149231.1"/>
    </source>
</evidence>
<evidence type="ECO:0000256" key="1">
    <source>
        <dbReference type="ARBA" id="ARBA00004613"/>
    </source>
</evidence>
<organism evidence="14 15">
    <name type="scientific">Aspergillus avenaceus</name>
    <dbReference type="NCBI Taxonomy" id="36643"/>
    <lineage>
        <taxon>Eukaryota</taxon>
        <taxon>Fungi</taxon>
        <taxon>Dikarya</taxon>
        <taxon>Ascomycota</taxon>
        <taxon>Pezizomycotina</taxon>
        <taxon>Eurotiomycetes</taxon>
        <taxon>Eurotiomycetidae</taxon>
        <taxon>Eurotiales</taxon>
        <taxon>Aspergillaceae</taxon>
        <taxon>Aspergillus</taxon>
        <taxon>Aspergillus subgen. Circumdati</taxon>
    </lineage>
</organism>
<dbReference type="GO" id="GO:0005576">
    <property type="term" value="C:extracellular region"/>
    <property type="evidence" value="ECO:0007669"/>
    <property type="project" value="UniProtKB-SubCell"/>
</dbReference>
<comment type="subcellular location">
    <subcellularLocation>
        <location evidence="1 12">Secreted</location>
    </subcellularLocation>
</comment>
<feature type="active site" description="Proton donor/acceptor" evidence="10">
    <location>
        <position position="194"/>
    </location>
</feature>
<evidence type="ECO:0000256" key="11">
    <source>
        <dbReference type="PIRSR" id="PIRSR611150-2"/>
    </source>
</evidence>
<evidence type="ECO:0000313" key="15">
    <source>
        <dbReference type="Proteomes" id="UP000325780"/>
    </source>
</evidence>
<feature type="compositionally biased region" description="Gly residues" evidence="13">
    <location>
        <begin position="246"/>
        <end position="261"/>
    </location>
</feature>
<keyword evidence="15" id="KW-1185">Reference proteome</keyword>
<feature type="active site" evidence="10">
    <location>
        <position position="181"/>
    </location>
</feature>
<evidence type="ECO:0000256" key="4">
    <source>
        <dbReference type="ARBA" id="ARBA00022487"/>
    </source>
</evidence>
<evidence type="ECO:0000256" key="12">
    <source>
        <dbReference type="RuleBase" id="RU361263"/>
    </source>
</evidence>
<dbReference type="PANTHER" id="PTHR48250">
    <property type="entry name" value="CUTINASE 2-RELATED"/>
    <property type="match status" value="1"/>
</dbReference>
<reference evidence="14 15" key="1">
    <citation type="submission" date="2019-04" db="EMBL/GenBank/DDBJ databases">
        <title>Friends and foes A comparative genomics study of 23 Aspergillus species from section Flavi.</title>
        <authorList>
            <consortium name="DOE Joint Genome Institute"/>
            <person name="Kjaerbolling I."/>
            <person name="Vesth T."/>
            <person name="Frisvad J.C."/>
            <person name="Nybo J.L."/>
            <person name="Theobald S."/>
            <person name="Kildgaard S."/>
            <person name="Isbrandt T."/>
            <person name="Kuo A."/>
            <person name="Sato A."/>
            <person name="Lyhne E.K."/>
            <person name="Kogle M.E."/>
            <person name="Wiebenga A."/>
            <person name="Kun R.S."/>
            <person name="Lubbers R.J."/>
            <person name="Makela M.R."/>
            <person name="Barry K."/>
            <person name="Chovatia M."/>
            <person name="Clum A."/>
            <person name="Daum C."/>
            <person name="Haridas S."/>
            <person name="He G."/>
            <person name="LaButti K."/>
            <person name="Lipzen A."/>
            <person name="Mondo S."/>
            <person name="Riley R."/>
            <person name="Salamov A."/>
            <person name="Simmons B.A."/>
            <person name="Magnuson J.K."/>
            <person name="Henrissat B."/>
            <person name="Mortensen U.H."/>
            <person name="Larsen T.O."/>
            <person name="Devries R.P."/>
            <person name="Grigoriev I.V."/>
            <person name="Machida M."/>
            <person name="Baker S.E."/>
            <person name="Andersen M.R."/>
        </authorList>
    </citation>
    <scope>NUCLEOTIDE SEQUENCE [LARGE SCALE GENOMIC DNA]</scope>
    <source>
        <strain evidence="14 15">IBT 18842</strain>
    </source>
</reference>
<evidence type="ECO:0000256" key="3">
    <source>
        <dbReference type="ARBA" id="ARBA00013095"/>
    </source>
</evidence>
<keyword evidence="5 12" id="KW-0964">Secreted</keyword>
<feature type="region of interest" description="Disordered" evidence="13">
    <location>
        <begin position="214"/>
        <end position="261"/>
    </location>
</feature>
<dbReference type="InterPro" id="IPR029058">
    <property type="entry name" value="AB_hydrolase_fold"/>
</dbReference>
<feature type="chain" id="PRO_5031593611" description="Cutinase" evidence="12">
    <location>
        <begin position="17"/>
        <end position="261"/>
    </location>
</feature>
<dbReference type="SMART" id="SM01110">
    <property type="entry name" value="Cutinase"/>
    <property type="match status" value="1"/>
</dbReference>
<comment type="function">
    <text evidence="12">Catalyzes the hydrolysis of complex carboxylic polyesters found in the cell wall of plants. Degrades cutin, a macromolecule that forms the structure of the plant cuticle.</text>
</comment>
<evidence type="ECO:0000256" key="8">
    <source>
        <dbReference type="ARBA" id="ARBA00023157"/>
    </source>
</evidence>
<evidence type="ECO:0000256" key="6">
    <source>
        <dbReference type="ARBA" id="ARBA00022729"/>
    </source>
</evidence>
<dbReference type="PRINTS" id="PR00129">
    <property type="entry name" value="CUTINASE"/>
</dbReference>
<dbReference type="PANTHER" id="PTHR48250:SF3">
    <property type="entry name" value="CUTINASE 1-RELATED"/>
    <property type="match status" value="1"/>
</dbReference>
<feature type="signal peptide" evidence="12">
    <location>
        <begin position="1"/>
        <end position="16"/>
    </location>
</feature>
<dbReference type="Proteomes" id="UP000325780">
    <property type="component" value="Unassembled WGS sequence"/>
</dbReference>
<proteinExistence type="inferred from homology"/>
<comment type="catalytic activity">
    <reaction evidence="9 12">
        <text>cutin + H2O = cutin monomers.</text>
        <dbReference type="EC" id="3.1.1.74"/>
    </reaction>
</comment>
<keyword evidence="8 11" id="KW-1015">Disulfide bond</keyword>
<dbReference type="InterPro" id="IPR043579">
    <property type="entry name" value="CUTINASE_2"/>
</dbReference>
<evidence type="ECO:0000256" key="9">
    <source>
        <dbReference type="ARBA" id="ARBA00034045"/>
    </source>
</evidence>
<feature type="disulfide bond" evidence="11">
    <location>
        <begin position="37"/>
        <end position="115"/>
    </location>
</feature>
<keyword evidence="4 12" id="KW-0719">Serine esterase</keyword>
<dbReference type="Gene3D" id="3.40.50.1820">
    <property type="entry name" value="alpha/beta hydrolase"/>
    <property type="match status" value="1"/>
</dbReference>
<gene>
    <name evidence="14" type="ORF">BDV25DRAFT_167948</name>
</gene>